<dbReference type="EMBL" id="JARPUR010000003">
    <property type="protein sequence ID" value="KAK4878939.1"/>
    <property type="molecule type" value="Genomic_DNA"/>
</dbReference>
<dbReference type="PANTHER" id="PTHR13228">
    <property type="entry name" value="CONSERVED OLIGOMERIC GOLGI COMPLEX COMPONENT 5"/>
    <property type="match status" value="1"/>
</dbReference>
<dbReference type="InterPro" id="IPR019465">
    <property type="entry name" value="Cog5"/>
</dbReference>
<dbReference type="Pfam" id="PF00312">
    <property type="entry name" value="Ribosomal_S15"/>
    <property type="match status" value="1"/>
</dbReference>
<dbReference type="InterPro" id="IPR049176">
    <property type="entry name" value="COG5_N"/>
</dbReference>
<keyword evidence="7" id="KW-0687">Ribonucleoprotein</keyword>
<organism evidence="11 12">
    <name type="scientific">Aquatica leii</name>
    <dbReference type="NCBI Taxonomy" id="1421715"/>
    <lineage>
        <taxon>Eukaryota</taxon>
        <taxon>Metazoa</taxon>
        <taxon>Ecdysozoa</taxon>
        <taxon>Arthropoda</taxon>
        <taxon>Hexapoda</taxon>
        <taxon>Insecta</taxon>
        <taxon>Pterygota</taxon>
        <taxon>Neoptera</taxon>
        <taxon>Endopterygota</taxon>
        <taxon>Coleoptera</taxon>
        <taxon>Polyphaga</taxon>
        <taxon>Elateriformia</taxon>
        <taxon>Elateroidea</taxon>
        <taxon>Lampyridae</taxon>
        <taxon>Luciolinae</taxon>
        <taxon>Aquatica</taxon>
    </lineage>
</organism>
<feature type="domain" description="Conserved oligomeric Golgi complex subunit 5 N-terminal" evidence="9">
    <location>
        <begin position="29"/>
        <end position="137"/>
    </location>
</feature>
<feature type="coiled-coil region" evidence="8">
    <location>
        <begin position="980"/>
        <end position="1007"/>
    </location>
</feature>
<sequence>MNEEDSEVVKKIENDEFLSLFLHPKAKNELLKSLTISDQVKKLGEGIEIITKELQKQVLNKHGDLIRQATHANKLETILNTMNIHMQNLLANAERLKMQIIVPYQALEMHTTVLGRLHLASHILRQVNRIQQLSKRLSNVNDPIQKATILQELDQLTADPHLTDIDAVTSELRNIRSQQQKVLKLGTSSLTQGIANENVSQTTTALQIFINMGTVKAATENVIEVSLGECRECLKSAFDTRSGVSSDFSKKPGPGRANLTSSQGFKHRVWVDLEKAFSEELYTQSKQIKFLQETLNTLNLYTNNDDIASSFWNKLCECIVDEITNSSSAVQQMLEADYPKLLKCFKDMVHKLSFENFTFKREILEKWENTYLSNTLNKLLEPTQSLFHQENSAPSHDQIDTLMRNITGELSVALVEDCLSEKIAKNVSKCIRMFAVKTEQQLATGPDAAQVIAGTPNTSQQLNLQLTNSMYYLRVQIERMLLNMKESLSVKTIEIINDSVKGLDNLTAAVIQPLIQSINSTIETIIITIHLEQDWAKLQLPVSRSSISCSPYMRELTQFILRVNSTYLSGFENKEVLALKCSDVVVRCIDLLVRHTSLVRPLSPGGRLRIQVDYTHLENSLKILYPYLSDLGRPYRLLKSMATLIVLSPQEIVQKQISGSSVPHSTVLLMLFSFAGVDLASPHQNAAWSLTKLSSWLDEHIMESDRLDLIAGALQRYENVVRIKNLSSYDPVYPVIKEFFDVHNLKLVKHNRIFLYNERSPNTSSSNFGLKPLDIIYKELRLQERIKNKMDQTRYRLEYQKSKELETADDVVKQLFSLRYAPRSKTVQLYLRETIDGVKRHGQDEGSVEAKIARWTGAVRALQEVMERFPRNRRLKVKLKELIDKRKKHLKYLRRWDYKKFEWLIDTLNIVYKPPPNEFHWVTRKESLQKLTDKYCDEIKSERLTAYRLQLESEQPGFLQEKIDTLEFIRKEQEECDVEVTVTQKEIDDVKQQLRELLERRQLNQSEDDE</sequence>
<keyword evidence="4" id="KW-0689">Ribosomal protein</keyword>
<dbReference type="Pfam" id="PF10392">
    <property type="entry name" value="COG5_N"/>
    <property type="match status" value="1"/>
</dbReference>
<evidence type="ECO:0000313" key="12">
    <source>
        <dbReference type="Proteomes" id="UP001353858"/>
    </source>
</evidence>
<name>A0AAN7SGN0_9COLE</name>
<dbReference type="Proteomes" id="UP001353858">
    <property type="component" value="Unassembled WGS sequence"/>
</dbReference>
<keyword evidence="12" id="KW-1185">Reference proteome</keyword>
<dbReference type="InterPro" id="IPR048485">
    <property type="entry name" value="COG5_helical"/>
</dbReference>
<keyword evidence="6" id="KW-0472">Membrane</keyword>
<dbReference type="GO" id="GO:1990904">
    <property type="term" value="C:ribonucleoprotein complex"/>
    <property type="evidence" value="ECO:0007669"/>
    <property type="project" value="UniProtKB-KW"/>
</dbReference>
<keyword evidence="8" id="KW-0175">Coiled coil</keyword>
<dbReference type="GO" id="GO:0003735">
    <property type="term" value="F:structural constituent of ribosome"/>
    <property type="evidence" value="ECO:0007669"/>
    <property type="project" value="InterPro"/>
</dbReference>
<accession>A0AAN7SGN0</accession>
<dbReference type="GO" id="GO:0005840">
    <property type="term" value="C:ribosome"/>
    <property type="evidence" value="ECO:0007669"/>
    <property type="project" value="UniProtKB-KW"/>
</dbReference>
<evidence type="ECO:0000256" key="5">
    <source>
        <dbReference type="ARBA" id="ARBA00023034"/>
    </source>
</evidence>
<evidence type="ECO:0000256" key="6">
    <source>
        <dbReference type="ARBA" id="ARBA00023136"/>
    </source>
</evidence>
<dbReference type="PANTHER" id="PTHR13228:SF3">
    <property type="entry name" value="CONSERVED OLIGOMERIC GOLGI COMPLEX SUBUNIT 5"/>
    <property type="match status" value="1"/>
</dbReference>
<evidence type="ECO:0000259" key="10">
    <source>
        <dbReference type="Pfam" id="PF20649"/>
    </source>
</evidence>
<dbReference type="GO" id="GO:0006412">
    <property type="term" value="P:translation"/>
    <property type="evidence" value="ECO:0007669"/>
    <property type="project" value="InterPro"/>
</dbReference>
<evidence type="ECO:0000256" key="3">
    <source>
        <dbReference type="ARBA" id="ARBA00020974"/>
    </source>
</evidence>
<proteinExistence type="inferred from homology"/>
<evidence type="ECO:0000313" key="11">
    <source>
        <dbReference type="EMBL" id="KAK4878939.1"/>
    </source>
</evidence>
<gene>
    <name evidence="11" type="ORF">RN001_007085</name>
</gene>
<evidence type="ECO:0000259" key="9">
    <source>
        <dbReference type="Pfam" id="PF10392"/>
    </source>
</evidence>
<evidence type="ECO:0000256" key="1">
    <source>
        <dbReference type="ARBA" id="ARBA00004395"/>
    </source>
</evidence>
<dbReference type="SMART" id="SM01387">
    <property type="entry name" value="Ribosomal_S15"/>
    <property type="match status" value="1"/>
</dbReference>
<evidence type="ECO:0000256" key="8">
    <source>
        <dbReference type="SAM" id="Coils"/>
    </source>
</evidence>
<dbReference type="InterPro" id="IPR009068">
    <property type="entry name" value="uS15_NS1_RNA-bd_sf"/>
</dbReference>
<evidence type="ECO:0000256" key="4">
    <source>
        <dbReference type="ARBA" id="ARBA00022980"/>
    </source>
</evidence>
<reference evidence="12" key="1">
    <citation type="submission" date="2023-01" db="EMBL/GenBank/DDBJ databases">
        <title>Key to firefly adult light organ development and bioluminescence: homeobox transcription factors regulate luciferase expression and transportation to peroxisome.</title>
        <authorList>
            <person name="Fu X."/>
        </authorList>
    </citation>
    <scope>NUCLEOTIDE SEQUENCE [LARGE SCALE GENOMIC DNA]</scope>
</reference>
<dbReference type="AlphaFoldDB" id="A0AAN7SGN0"/>
<dbReference type="GO" id="GO:0017119">
    <property type="term" value="C:Golgi transport complex"/>
    <property type="evidence" value="ECO:0007669"/>
    <property type="project" value="InterPro"/>
</dbReference>
<dbReference type="InterPro" id="IPR000589">
    <property type="entry name" value="Ribosomal_uS15"/>
</dbReference>
<evidence type="ECO:0000256" key="2">
    <source>
        <dbReference type="ARBA" id="ARBA00008434"/>
    </source>
</evidence>
<protein>
    <recommendedName>
        <fullName evidence="3">Conserved oligomeric Golgi complex subunit 5</fullName>
    </recommendedName>
</protein>
<keyword evidence="5" id="KW-0333">Golgi apparatus</keyword>
<comment type="similarity">
    <text evidence="2">Belongs to the universal ribosomal protein uS15 family.</text>
</comment>
<comment type="caution">
    <text evidence="11">The sequence shown here is derived from an EMBL/GenBank/DDBJ whole genome shotgun (WGS) entry which is preliminary data.</text>
</comment>
<dbReference type="GO" id="GO:0006891">
    <property type="term" value="P:intra-Golgi vesicle-mediated transport"/>
    <property type="evidence" value="ECO:0007669"/>
    <property type="project" value="InterPro"/>
</dbReference>
<feature type="domain" description="Conserved oligomeric Golgi complex subunit 5 helical" evidence="10">
    <location>
        <begin position="162"/>
        <end position="348"/>
    </location>
</feature>
<dbReference type="Gene3D" id="1.10.287.10">
    <property type="entry name" value="S15/NS1, RNA-binding"/>
    <property type="match status" value="1"/>
</dbReference>
<dbReference type="GO" id="GO:0000139">
    <property type="term" value="C:Golgi membrane"/>
    <property type="evidence" value="ECO:0007669"/>
    <property type="project" value="UniProtKB-SubCell"/>
</dbReference>
<dbReference type="SUPFAM" id="SSF47060">
    <property type="entry name" value="S15/NS1 RNA-binding domain"/>
    <property type="match status" value="1"/>
</dbReference>
<comment type="subcellular location">
    <subcellularLocation>
        <location evidence="1">Golgi apparatus membrane</location>
        <topology evidence="1">Peripheral membrane protein</topology>
    </subcellularLocation>
</comment>
<evidence type="ECO:0000256" key="7">
    <source>
        <dbReference type="ARBA" id="ARBA00023274"/>
    </source>
</evidence>
<dbReference type="Pfam" id="PF20649">
    <property type="entry name" value="COG5_C"/>
    <property type="match status" value="1"/>
</dbReference>